<accession>A0AAW1M708</accession>
<comment type="caution">
    <text evidence="1">The sequence shown here is derived from an EMBL/GenBank/DDBJ whole genome shotgun (WGS) entry which is preliminary data.</text>
</comment>
<reference evidence="1 2" key="1">
    <citation type="journal article" date="2024" name="BMC Genomics">
        <title>De novo assembly and annotation of Popillia japonica's genome with initial clues to its potential as an invasive pest.</title>
        <authorList>
            <person name="Cucini C."/>
            <person name="Boschi S."/>
            <person name="Funari R."/>
            <person name="Cardaioli E."/>
            <person name="Iannotti N."/>
            <person name="Marturano G."/>
            <person name="Paoli F."/>
            <person name="Bruttini M."/>
            <person name="Carapelli A."/>
            <person name="Frati F."/>
            <person name="Nardi F."/>
        </authorList>
    </citation>
    <scope>NUCLEOTIDE SEQUENCE [LARGE SCALE GENOMIC DNA]</scope>
    <source>
        <strain evidence="1">DMR45628</strain>
    </source>
</reference>
<evidence type="ECO:0000313" key="1">
    <source>
        <dbReference type="EMBL" id="KAK9744173.1"/>
    </source>
</evidence>
<sequence>MEDTLAKDESQAIQTYKLHPVTYGTASGPYLAKKCQEQLVIDHQKEFPLESSIVQNDFYVDDLLTGASTVNEAIIIRRNIEELLRKGGFELSKWSSNNQSILADLSKEGNNMIQIDKNENFKTLSLFWNSTTDTFQFSIKVDTKNTKRFILSTISRLFDPLGLVSPIIVNAKLIMQYLRQAKVGWDEPLPEDIYNLAAIPEAIHGTK</sequence>
<protein>
    <submittedName>
        <fullName evidence="1">Pao retrotransposon peptidase</fullName>
    </submittedName>
</protein>
<dbReference type="AlphaFoldDB" id="A0AAW1M708"/>
<name>A0AAW1M708_POPJA</name>
<dbReference type="Pfam" id="PF05380">
    <property type="entry name" value="Peptidase_A17"/>
    <property type="match status" value="1"/>
</dbReference>
<keyword evidence="2" id="KW-1185">Reference proteome</keyword>
<evidence type="ECO:0000313" key="2">
    <source>
        <dbReference type="Proteomes" id="UP001458880"/>
    </source>
</evidence>
<dbReference type="PANTHER" id="PTHR47331">
    <property type="entry name" value="PHD-TYPE DOMAIN-CONTAINING PROTEIN"/>
    <property type="match status" value="1"/>
</dbReference>
<dbReference type="EMBL" id="JASPKY010000061">
    <property type="protein sequence ID" value="KAK9744173.1"/>
    <property type="molecule type" value="Genomic_DNA"/>
</dbReference>
<dbReference type="Proteomes" id="UP001458880">
    <property type="component" value="Unassembled WGS sequence"/>
</dbReference>
<organism evidence="1 2">
    <name type="scientific">Popillia japonica</name>
    <name type="common">Japanese beetle</name>
    <dbReference type="NCBI Taxonomy" id="7064"/>
    <lineage>
        <taxon>Eukaryota</taxon>
        <taxon>Metazoa</taxon>
        <taxon>Ecdysozoa</taxon>
        <taxon>Arthropoda</taxon>
        <taxon>Hexapoda</taxon>
        <taxon>Insecta</taxon>
        <taxon>Pterygota</taxon>
        <taxon>Neoptera</taxon>
        <taxon>Endopterygota</taxon>
        <taxon>Coleoptera</taxon>
        <taxon>Polyphaga</taxon>
        <taxon>Scarabaeiformia</taxon>
        <taxon>Scarabaeidae</taxon>
        <taxon>Rutelinae</taxon>
        <taxon>Popillia</taxon>
    </lineage>
</organism>
<gene>
    <name evidence="1" type="ORF">QE152_g8031</name>
</gene>
<dbReference type="InterPro" id="IPR008042">
    <property type="entry name" value="Retrotrans_Pao"/>
</dbReference>
<proteinExistence type="predicted"/>